<keyword evidence="3" id="KW-1185">Reference proteome</keyword>
<dbReference type="Gene3D" id="1.20.5.190">
    <property type="match status" value="1"/>
</dbReference>
<proteinExistence type="predicted"/>
<dbReference type="PROSITE" id="PS50096">
    <property type="entry name" value="IQ"/>
    <property type="match status" value="1"/>
</dbReference>
<dbReference type="CDD" id="cd23767">
    <property type="entry name" value="IQCD"/>
    <property type="match status" value="1"/>
</dbReference>
<sequence>MQCKQKVLDCLQRLVDFEEKRIVPKNKTKLYNVVIQKYLLFSQLLRLLDAKIQIDPSSANKLVFLQVSQIASHFFSSEFINLSNFVFKKWHQKLIYFGCTPDHAEIYFYSGHLHTNRQFLFEKRRDTVENLQLQLMIQQQLHEQEAIIELELPEIEEEEEQMKNMTIDEACHIVQSIERIYQSKARRRYLQEVRQKAIGLYKSKEALDPNKAIVRIQAITRGYLARKETRRMRDQEHSALGLSTKGLLLSLNSPKTSPKEMKVHVPPEMCAFKMNLSDVLEYLKSNYFIVEKDENDADETLPPNVFSEHTESNFETLVSVGVALCPQIDLFSLVPVKVVVKSTSKSSHSVIFDLRSYMLATVAIPHALSAFENTTLKRNHVLFVGRPKSGRSSWTEALAHFLRATLLRLDKKSFTNKSMGRQKICQKIVQFARDDAYCVVEIRNLELFKSSSHSSKTTTKKTYRSLLSSLMANPFVQVVGLSTSDDIDPAIIKMFTSIVYFGSLDDSERFDVITRTLARRLQSGRLSEPPKRTVKTEKITRNMNCGEIVEKVETMFFRR</sequence>
<dbReference type="SUPFAM" id="SSF52540">
    <property type="entry name" value="P-loop containing nucleoside triphosphate hydrolases"/>
    <property type="match status" value="2"/>
</dbReference>
<dbReference type="EMBL" id="JAUCMV010000004">
    <property type="protein sequence ID" value="KAK0405096.1"/>
    <property type="molecule type" value="Genomic_DNA"/>
</dbReference>
<dbReference type="Gene3D" id="3.40.50.300">
    <property type="entry name" value="P-loop containing nucleotide triphosphate hydrolases"/>
    <property type="match status" value="1"/>
</dbReference>
<dbReference type="InterPro" id="IPR000048">
    <property type="entry name" value="IQ_motif_EF-hand-BS"/>
</dbReference>
<evidence type="ECO:0000313" key="3">
    <source>
        <dbReference type="Proteomes" id="UP001175271"/>
    </source>
</evidence>
<comment type="caution">
    <text evidence="2">The sequence shown here is derived from an EMBL/GenBank/DDBJ whole genome shotgun (WGS) entry which is preliminary data.</text>
</comment>
<protein>
    <recommendedName>
        <fullName evidence="1">ATPase AAA-type core domain-containing protein</fullName>
    </recommendedName>
</protein>
<dbReference type="PANTHER" id="PTHR14690:SF0">
    <property type="entry name" value="IQ MOTIF CONTAINING WITH AAA DOMAIN 1"/>
    <property type="match status" value="1"/>
</dbReference>
<name>A0AA39HFV3_9BILA</name>
<gene>
    <name evidence="2" type="ORF">QR680_017793</name>
</gene>
<evidence type="ECO:0000313" key="2">
    <source>
        <dbReference type="EMBL" id="KAK0405096.1"/>
    </source>
</evidence>
<dbReference type="GO" id="GO:0005524">
    <property type="term" value="F:ATP binding"/>
    <property type="evidence" value="ECO:0007669"/>
    <property type="project" value="InterPro"/>
</dbReference>
<organism evidence="2 3">
    <name type="scientific">Steinernema hermaphroditum</name>
    <dbReference type="NCBI Taxonomy" id="289476"/>
    <lineage>
        <taxon>Eukaryota</taxon>
        <taxon>Metazoa</taxon>
        <taxon>Ecdysozoa</taxon>
        <taxon>Nematoda</taxon>
        <taxon>Chromadorea</taxon>
        <taxon>Rhabditida</taxon>
        <taxon>Tylenchina</taxon>
        <taxon>Panagrolaimomorpha</taxon>
        <taxon>Strongyloidoidea</taxon>
        <taxon>Steinernematidae</taxon>
        <taxon>Steinernema</taxon>
    </lineage>
</organism>
<reference evidence="2" key="1">
    <citation type="submission" date="2023-06" db="EMBL/GenBank/DDBJ databases">
        <title>Genomic analysis of the entomopathogenic nematode Steinernema hermaphroditum.</title>
        <authorList>
            <person name="Schwarz E.M."/>
            <person name="Heppert J.K."/>
            <person name="Baniya A."/>
            <person name="Schwartz H.T."/>
            <person name="Tan C.-H."/>
            <person name="Antoshechkin I."/>
            <person name="Sternberg P.W."/>
            <person name="Goodrich-Blair H."/>
            <person name="Dillman A.R."/>
        </authorList>
    </citation>
    <scope>NUCLEOTIDE SEQUENCE</scope>
    <source>
        <strain evidence="2">PS9179</strain>
        <tissue evidence="2">Whole animal</tissue>
    </source>
</reference>
<dbReference type="Pfam" id="PF00004">
    <property type="entry name" value="AAA"/>
    <property type="match status" value="1"/>
</dbReference>
<dbReference type="InterPro" id="IPR003959">
    <property type="entry name" value="ATPase_AAA_core"/>
</dbReference>
<dbReference type="PANTHER" id="PTHR14690">
    <property type="entry name" value="IQ MOTIF CONTAINING WITH AAA DOMAIN 1"/>
    <property type="match status" value="1"/>
</dbReference>
<dbReference type="InterPro" id="IPR027417">
    <property type="entry name" value="P-loop_NTPase"/>
</dbReference>
<dbReference type="Proteomes" id="UP001175271">
    <property type="component" value="Unassembled WGS sequence"/>
</dbReference>
<evidence type="ECO:0000259" key="1">
    <source>
        <dbReference type="Pfam" id="PF00004"/>
    </source>
</evidence>
<dbReference type="InterPro" id="IPR052267">
    <property type="entry name" value="N-DRC_Component"/>
</dbReference>
<accession>A0AA39HFV3</accession>
<feature type="domain" description="ATPase AAA-type core" evidence="1">
    <location>
        <begin position="381"/>
        <end position="502"/>
    </location>
</feature>
<dbReference type="AlphaFoldDB" id="A0AA39HFV3"/>
<dbReference type="Pfam" id="PF00612">
    <property type="entry name" value="IQ"/>
    <property type="match status" value="1"/>
</dbReference>
<dbReference type="GO" id="GO:0016887">
    <property type="term" value="F:ATP hydrolysis activity"/>
    <property type="evidence" value="ECO:0007669"/>
    <property type="project" value="InterPro"/>
</dbReference>